<dbReference type="STRING" id="332999.SAMN04488511_103268"/>
<evidence type="ECO:0000313" key="3">
    <source>
        <dbReference type="Proteomes" id="UP000198836"/>
    </source>
</evidence>
<sequence length="101" mass="11679">MVSLGAVLLIYHWIKQKNYALAIVFALILFLFNPVAPFYLHRKSIWIPLDIITGLLFLIIAFYKKSESAKPEEKPTEILPAQKTYSRDRIVSEKRNTIITS</sequence>
<feature type="transmembrane region" description="Helical" evidence="1">
    <location>
        <begin position="45"/>
        <end position="63"/>
    </location>
</feature>
<evidence type="ECO:0000256" key="1">
    <source>
        <dbReference type="SAM" id="Phobius"/>
    </source>
</evidence>
<protein>
    <submittedName>
        <fullName evidence="2">Uncharacterized protein</fullName>
    </submittedName>
</protein>
<evidence type="ECO:0000313" key="2">
    <source>
        <dbReference type="EMBL" id="SFA43151.1"/>
    </source>
</evidence>
<keyword evidence="1" id="KW-0812">Transmembrane</keyword>
<dbReference type="Proteomes" id="UP000198836">
    <property type="component" value="Unassembled WGS sequence"/>
</dbReference>
<accession>A0A1I0SUI3</accession>
<keyword evidence="3" id="KW-1185">Reference proteome</keyword>
<proteinExistence type="predicted"/>
<dbReference type="Pfam" id="PF20619">
    <property type="entry name" value="DUF6804"/>
    <property type="match status" value="1"/>
</dbReference>
<keyword evidence="1" id="KW-1133">Transmembrane helix</keyword>
<reference evidence="3" key="1">
    <citation type="submission" date="2016-10" db="EMBL/GenBank/DDBJ databases">
        <authorList>
            <person name="Varghese N."/>
            <person name="Submissions S."/>
        </authorList>
    </citation>
    <scope>NUCLEOTIDE SEQUENCE [LARGE SCALE GENOMIC DNA]</scope>
    <source>
        <strain evidence="3">DSM 18130</strain>
    </source>
</reference>
<dbReference type="InterPro" id="IPR046548">
    <property type="entry name" value="DUF6804"/>
</dbReference>
<name>A0A1I0SUI3_9SPHI</name>
<gene>
    <name evidence="2" type="ORF">SAMN04488511_103268</name>
</gene>
<dbReference type="AlphaFoldDB" id="A0A1I0SUI3"/>
<keyword evidence="1" id="KW-0472">Membrane</keyword>
<dbReference type="EMBL" id="FOJM01000003">
    <property type="protein sequence ID" value="SFA43151.1"/>
    <property type="molecule type" value="Genomic_DNA"/>
</dbReference>
<feature type="transmembrane region" description="Helical" evidence="1">
    <location>
        <begin position="19"/>
        <end position="39"/>
    </location>
</feature>
<organism evidence="2 3">
    <name type="scientific">Pedobacter suwonensis</name>
    <dbReference type="NCBI Taxonomy" id="332999"/>
    <lineage>
        <taxon>Bacteria</taxon>
        <taxon>Pseudomonadati</taxon>
        <taxon>Bacteroidota</taxon>
        <taxon>Sphingobacteriia</taxon>
        <taxon>Sphingobacteriales</taxon>
        <taxon>Sphingobacteriaceae</taxon>
        <taxon>Pedobacter</taxon>
    </lineage>
</organism>